<reference evidence="2" key="1">
    <citation type="submission" date="2018-10" db="EMBL/GenBank/DDBJ databases">
        <title>Effector identification in a new, highly contiguous assembly of the strawberry crown rot pathogen Phytophthora cactorum.</title>
        <authorList>
            <person name="Armitage A.D."/>
            <person name="Nellist C.F."/>
            <person name="Bates H."/>
            <person name="Vickerstaff R.J."/>
            <person name="Harrison R.J."/>
        </authorList>
    </citation>
    <scope>NUCLEOTIDE SEQUENCE</scope>
    <source>
        <strain evidence="1">15-7</strain>
        <strain evidence="2">4040</strain>
        <strain evidence="3">P415</strain>
        <strain evidence="4">P421</strain>
    </source>
</reference>
<dbReference type="EMBL" id="RCMK01001356">
    <property type="protein sequence ID" value="KAG2896083.1"/>
    <property type="molecule type" value="Genomic_DNA"/>
</dbReference>
<dbReference type="EMBL" id="RCMV01001410">
    <property type="protein sequence ID" value="KAG3208738.1"/>
    <property type="molecule type" value="Genomic_DNA"/>
</dbReference>
<proteinExistence type="predicted"/>
<organism evidence="2 5">
    <name type="scientific">Phytophthora cactorum</name>
    <dbReference type="NCBI Taxonomy" id="29920"/>
    <lineage>
        <taxon>Eukaryota</taxon>
        <taxon>Sar</taxon>
        <taxon>Stramenopiles</taxon>
        <taxon>Oomycota</taxon>
        <taxon>Peronosporomycetes</taxon>
        <taxon>Peronosporales</taxon>
        <taxon>Peronosporaceae</taxon>
        <taxon>Phytophthora</taxon>
    </lineage>
</organism>
<dbReference type="Proteomes" id="UP000760860">
    <property type="component" value="Unassembled WGS sequence"/>
</dbReference>
<evidence type="ECO:0000313" key="4">
    <source>
        <dbReference type="EMBL" id="KAG3208738.1"/>
    </source>
</evidence>
<dbReference type="EMBL" id="RCML01001326">
    <property type="protein sequence ID" value="KAG2963496.1"/>
    <property type="molecule type" value="Genomic_DNA"/>
</dbReference>
<comment type="caution">
    <text evidence="2">The sequence shown here is derived from an EMBL/GenBank/DDBJ whole genome shotgun (WGS) entry which is preliminary data.</text>
</comment>
<sequence>MSSERRSYTIHEKLAIQADYKKGVKGHEFLALSSKHNVPVEAIREWHDIEDQLKAAAKNRQVATDGFVSVGPVANQLTRK</sequence>
<dbReference type="Proteomes" id="UP000736787">
    <property type="component" value="Unassembled WGS sequence"/>
</dbReference>
<dbReference type="EMBL" id="RCMG01001300">
    <property type="protein sequence ID" value="KAG2830917.1"/>
    <property type="molecule type" value="Genomic_DNA"/>
</dbReference>
<dbReference type="Proteomes" id="UP000697107">
    <property type="component" value="Unassembled WGS sequence"/>
</dbReference>
<gene>
    <name evidence="1" type="ORF">PC113_g21026</name>
    <name evidence="2" type="ORF">PC117_g23090</name>
    <name evidence="3" type="ORF">PC118_g20857</name>
    <name evidence="4" type="ORF">PC129_g20241</name>
</gene>
<protein>
    <recommendedName>
        <fullName evidence="6">Homeodomain-like</fullName>
    </recommendedName>
</protein>
<evidence type="ECO:0000313" key="5">
    <source>
        <dbReference type="Proteomes" id="UP000736787"/>
    </source>
</evidence>
<evidence type="ECO:0000313" key="2">
    <source>
        <dbReference type="EMBL" id="KAG2896083.1"/>
    </source>
</evidence>
<dbReference type="VEuPathDB" id="FungiDB:PC110_g12144"/>
<evidence type="ECO:0008006" key="6">
    <source>
        <dbReference type="Google" id="ProtNLM"/>
    </source>
</evidence>
<accession>A0A8T1JNS7</accession>
<dbReference type="AlphaFoldDB" id="A0A8T1JNS7"/>
<dbReference type="Proteomes" id="UP000735874">
    <property type="component" value="Unassembled WGS sequence"/>
</dbReference>
<evidence type="ECO:0000313" key="1">
    <source>
        <dbReference type="EMBL" id="KAG2830917.1"/>
    </source>
</evidence>
<evidence type="ECO:0000313" key="3">
    <source>
        <dbReference type="EMBL" id="KAG2963496.1"/>
    </source>
</evidence>
<name>A0A8T1JNS7_9STRA</name>